<keyword evidence="7 8" id="KW-0998">Cell outer membrane</keyword>
<evidence type="ECO:0000256" key="2">
    <source>
        <dbReference type="ARBA" id="ARBA00022448"/>
    </source>
</evidence>
<evidence type="ECO:0000256" key="4">
    <source>
        <dbReference type="ARBA" id="ARBA00022692"/>
    </source>
</evidence>
<evidence type="ECO:0000259" key="11">
    <source>
        <dbReference type="Pfam" id="PF00593"/>
    </source>
</evidence>
<dbReference type="NCBIfam" id="TIGR04057">
    <property type="entry name" value="SusC_RagA_signa"/>
    <property type="match status" value="1"/>
</dbReference>
<evidence type="ECO:0000256" key="10">
    <source>
        <dbReference type="SAM" id="Phobius"/>
    </source>
</evidence>
<feature type="domain" description="TonB-dependent receptor-like beta-barrel" evidence="11">
    <location>
        <begin position="438"/>
        <end position="909"/>
    </location>
</feature>
<evidence type="ECO:0000256" key="3">
    <source>
        <dbReference type="ARBA" id="ARBA00022452"/>
    </source>
</evidence>
<dbReference type="SUPFAM" id="SSF56935">
    <property type="entry name" value="Porins"/>
    <property type="match status" value="1"/>
</dbReference>
<dbReference type="eggNOG" id="COG1629">
    <property type="taxonomic scope" value="Bacteria"/>
</dbReference>
<dbReference type="EMBL" id="ADMC01000023">
    <property type="protein sequence ID" value="EHP47160.1"/>
    <property type="molecule type" value="Genomic_DNA"/>
</dbReference>
<sequence length="1099" mass="124280">MKHFSQNKGSKPQKTNHEIKNGFKIILLLCFSFFTSYGSTELSVISNFQDKPPYLIKGTVIDIKGFPIPGATVRMGTIGTATDNNGEFSILLSQAEGILTFSCVGFKSLTKTYQFGIVMKVQLQEDVNELEEVTVVGYGTQRKDEVMGSVSVIKAEQLENRIVGNSVLALKGQSAGVRITQVTGAAEDVDISIRGDIDLGLSKRRQPLIVIDNVIASDETNLSVGGNVLTSINVNDIESYSVLKDAAATAIYGSRAANGVVMITTKQGKYNQKAQISANFSYTAIARPKLIDRIGGNAERLFRMEALENYASVYFDKETNTYKYPASFEEAYQNGADFNYFWNKGNGASLRIYQDSLNPFYNNSTDYFDYYFNPARVINANLQVRGGAQNIAYSVGLGYYDQTGTLRKTGHRRLSAFSNLSFKPINKLQGNFRFYLSYQDNAAANKGIDMFNLSEYDYSTYPDFLLNTSTVLPGKGTPAFDELTKRYDKTLQKNDVYRLRSSFDLTYNIIKGVALKTSVAVDFVQNNQNIFKPSELDEYGETYSSGAISRHLMLLNDNLLTYQHTFNDVHNFDALLGFSLQQDESNNISGYGKRAASDLIHYVPWQGSVYDPDNNRALKDFTSDYQKSTMVGIFGRINYNYAKKYFIGATLRRDASSRFGENVRWAWFPSYFVAWDIAKENFMNWSKNFLDNAKLRFSYGKTGRIFEFPYVAFGELQQYLPFMGQPTVTMEWNSGLENRNLTWEKTDQYDIGADFSFWGGRLTAVADYYLKRTTGMLYNPEVPGTHTAVRRYWQNMFGVDNYGFELELHADLIRNEKLNLNIGFNISKNWNILTRSANGRDFKNPDARFANNLSIIGKGLYGIYAFDDRGIYNSQNDVFRYWDGNVLKYLAGNGNAFYREGDRIIMDVDGNGQIYNYGSLADDRIYIGPPQPAIQGGFSSNLTYKNFDFNILFNYVIGKWILNTAKWASLGTTIEINPIDIAKPYLIDNLNKIHFWRYPGDKADFPRNAANVGLNNFASNLASNAQKVYYIQCQTITLGYTIRKSIFNNTRIFFNVENPFTITNYKGNNPENTDPATGIDRANALPVSRQFTFGISKEF</sequence>
<dbReference type="GeneID" id="98069332"/>
<dbReference type="STRING" id="742817.HMPREF9449_01767"/>
<protein>
    <submittedName>
        <fullName evidence="13">SusC/RagA family TonB-linked outer membrane protein</fullName>
    </submittedName>
</protein>
<dbReference type="InterPro" id="IPR036942">
    <property type="entry name" value="Beta-barrel_TonB_sf"/>
</dbReference>
<dbReference type="Pfam" id="PF13715">
    <property type="entry name" value="CarbopepD_reg_2"/>
    <property type="match status" value="1"/>
</dbReference>
<organism evidence="13 14">
    <name type="scientific">Odoribacter laneus YIT 12061</name>
    <dbReference type="NCBI Taxonomy" id="742817"/>
    <lineage>
        <taxon>Bacteria</taxon>
        <taxon>Pseudomonadati</taxon>
        <taxon>Bacteroidota</taxon>
        <taxon>Bacteroidia</taxon>
        <taxon>Bacteroidales</taxon>
        <taxon>Odoribacteraceae</taxon>
        <taxon>Odoribacter</taxon>
    </lineage>
</organism>
<dbReference type="InterPro" id="IPR012910">
    <property type="entry name" value="Plug_dom"/>
</dbReference>
<evidence type="ECO:0000256" key="8">
    <source>
        <dbReference type="PROSITE-ProRule" id="PRU01360"/>
    </source>
</evidence>
<comment type="caution">
    <text evidence="13">The sequence shown here is derived from an EMBL/GenBank/DDBJ whole genome shotgun (WGS) entry which is preliminary data.</text>
</comment>
<evidence type="ECO:0000256" key="7">
    <source>
        <dbReference type="ARBA" id="ARBA00023237"/>
    </source>
</evidence>
<keyword evidence="5 9" id="KW-0798">TonB box</keyword>
<gene>
    <name evidence="13" type="ORF">HMPREF9449_01767</name>
</gene>
<dbReference type="InterPro" id="IPR023997">
    <property type="entry name" value="TonB-dep_OMP_SusC/RagA_CS"/>
</dbReference>
<dbReference type="AlphaFoldDB" id="H1DHN1"/>
<evidence type="ECO:0000256" key="5">
    <source>
        <dbReference type="ARBA" id="ARBA00023077"/>
    </source>
</evidence>
<dbReference type="InterPro" id="IPR037066">
    <property type="entry name" value="Plug_dom_sf"/>
</dbReference>
<dbReference type="SUPFAM" id="SSF49464">
    <property type="entry name" value="Carboxypeptidase regulatory domain-like"/>
    <property type="match status" value="1"/>
</dbReference>
<dbReference type="InterPro" id="IPR000531">
    <property type="entry name" value="Beta-barrel_TonB"/>
</dbReference>
<keyword evidence="14" id="KW-1185">Reference proteome</keyword>
<accession>H1DHN1</accession>
<evidence type="ECO:0000256" key="6">
    <source>
        <dbReference type="ARBA" id="ARBA00023136"/>
    </source>
</evidence>
<proteinExistence type="inferred from homology"/>
<dbReference type="Pfam" id="PF07715">
    <property type="entry name" value="Plug"/>
    <property type="match status" value="1"/>
</dbReference>
<keyword evidence="3 8" id="KW-1134">Transmembrane beta strand</keyword>
<dbReference type="GO" id="GO:0009279">
    <property type="term" value="C:cell outer membrane"/>
    <property type="evidence" value="ECO:0007669"/>
    <property type="project" value="UniProtKB-SubCell"/>
</dbReference>
<dbReference type="NCBIfam" id="TIGR04056">
    <property type="entry name" value="OMP_RagA_SusC"/>
    <property type="match status" value="1"/>
</dbReference>
<name>H1DHN1_9BACT</name>
<dbReference type="InterPro" id="IPR039426">
    <property type="entry name" value="TonB-dep_rcpt-like"/>
</dbReference>
<dbReference type="Pfam" id="PF00593">
    <property type="entry name" value="TonB_dep_Rec_b-barrel"/>
    <property type="match status" value="1"/>
</dbReference>
<evidence type="ECO:0000313" key="14">
    <source>
        <dbReference type="Proteomes" id="UP000004892"/>
    </source>
</evidence>
<dbReference type="InterPro" id="IPR023996">
    <property type="entry name" value="TonB-dep_OMP_SusC/RagA"/>
</dbReference>
<feature type="transmembrane region" description="Helical" evidence="10">
    <location>
        <begin position="21"/>
        <end position="39"/>
    </location>
</feature>
<dbReference type="InterPro" id="IPR008969">
    <property type="entry name" value="CarboxyPept-like_regulatory"/>
</dbReference>
<dbReference type="PROSITE" id="PS52016">
    <property type="entry name" value="TONB_DEPENDENT_REC_3"/>
    <property type="match status" value="1"/>
</dbReference>
<keyword evidence="10" id="KW-1133">Transmembrane helix</keyword>
<comment type="subcellular location">
    <subcellularLocation>
        <location evidence="1 8">Cell outer membrane</location>
        <topology evidence="1 8">Multi-pass membrane protein</topology>
    </subcellularLocation>
</comment>
<feature type="domain" description="TonB-dependent receptor plug" evidence="12">
    <location>
        <begin position="143"/>
        <end position="260"/>
    </location>
</feature>
<evidence type="ECO:0000256" key="1">
    <source>
        <dbReference type="ARBA" id="ARBA00004571"/>
    </source>
</evidence>
<comment type="similarity">
    <text evidence="8 9">Belongs to the TonB-dependent receptor family.</text>
</comment>
<evidence type="ECO:0000259" key="12">
    <source>
        <dbReference type="Pfam" id="PF07715"/>
    </source>
</evidence>
<dbReference type="Gene3D" id="2.40.170.20">
    <property type="entry name" value="TonB-dependent receptor, beta-barrel domain"/>
    <property type="match status" value="1"/>
</dbReference>
<evidence type="ECO:0000313" key="13">
    <source>
        <dbReference type="EMBL" id="EHP47160.1"/>
    </source>
</evidence>
<dbReference type="RefSeq" id="WP_009136915.1">
    <property type="nucleotide sequence ID" value="NZ_JH594596.1"/>
</dbReference>
<dbReference type="Proteomes" id="UP000004892">
    <property type="component" value="Unassembled WGS sequence"/>
</dbReference>
<reference evidence="13 14" key="1">
    <citation type="submission" date="2012-01" db="EMBL/GenBank/DDBJ databases">
        <title>The Genome Sequence of Odoribacter laneus YIT 12061.</title>
        <authorList>
            <consortium name="The Broad Institute Genome Sequencing Platform"/>
            <person name="Earl A."/>
            <person name="Ward D."/>
            <person name="Feldgarden M."/>
            <person name="Gevers D."/>
            <person name="Morotomi M."/>
            <person name="Young S.K."/>
            <person name="Zeng Q."/>
            <person name="Gargeya S."/>
            <person name="Fitzgerald M."/>
            <person name="Haas B."/>
            <person name="Abouelleil A."/>
            <person name="Alvarado L."/>
            <person name="Arachchi H.M."/>
            <person name="Berlin A."/>
            <person name="Chapman S.B."/>
            <person name="Gearin G."/>
            <person name="Goldberg J."/>
            <person name="Griggs A."/>
            <person name="Gujja S."/>
            <person name="Hansen M."/>
            <person name="Heiman D."/>
            <person name="Howarth C."/>
            <person name="Larimer J."/>
            <person name="Lui A."/>
            <person name="MacDonald P.J.P."/>
            <person name="McCowen C."/>
            <person name="Montmayeur A."/>
            <person name="Murphy C."/>
            <person name="Neiman D."/>
            <person name="Pearson M."/>
            <person name="Priest M."/>
            <person name="Roberts A."/>
            <person name="Saif S."/>
            <person name="Shea T."/>
            <person name="Sisk P."/>
            <person name="Stolte C."/>
            <person name="Sykes S."/>
            <person name="Wortman J."/>
            <person name="Nusbaum C."/>
            <person name="Birren B."/>
        </authorList>
    </citation>
    <scope>NUCLEOTIDE SEQUENCE [LARGE SCALE GENOMIC DNA]</scope>
    <source>
        <strain evidence="13 14">YIT 12061</strain>
    </source>
</reference>
<dbReference type="PATRIC" id="fig|742817.3.peg.1884"/>
<dbReference type="Gene3D" id="2.60.40.1120">
    <property type="entry name" value="Carboxypeptidase-like, regulatory domain"/>
    <property type="match status" value="1"/>
</dbReference>
<keyword evidence="2 8" id="KW-0813">Transport</keyword>
<dbReference type="Gene3D" id="2.170.130.10">
    <property type="entry name" value="TonB-dependent receptor, plug domain"/>
    <property type="match status" value="1"/>
</dbReference>
<dbReference type="HOGENOM" id="CLU_004317_0_2_10"/>
<evidence type="ECO:0000256" key="9">
    <source>
        <dbReference type="RuleBase" id="RU003357"/>
    </source>
</evidence>
<keyword evidence="6 8" id="KW-0472">Membrane</keyword>
<keyword evidence="4 8" id="KW-0812">Transmembrane</keyword>